<evidence type="ECO:0000256" key="1">
    <source>
        <dbReference type="ARBA" id="ARBA00004370"/>
    </source>
</evidence>
<keyword evidence="4 9" id="KW-0812">Transmembrane</keyword>
<name>A0A8J6M2J7_9FIRM</name>
<evidence type="ECO:0000256" key="3">
    <source>
        <dbReference type="ARBA" id="ARBA00022475"/>
    </source>
</evidence>
<keyword evidence="8 9" id="KW-0472">Membrane</keyword>
<comment type="similarity">
    <text evidence="9">Belongs to the SecE/SEC61-gamma family.</text>
</comment>
<comment type="subunit">
    <text evidence="9">Component of the Sec protein translocase complex. Heterotrimer consisting of SecY, SecE and SecG subunits. The heterotrimers can form oligomers, although 1 heterotrimer is thought to be able to translocate proteins. Interacts with the ribosome. Interacts with SecDF, and other proteins may be involved. Interacts with SecA.</text>
</comment>
<dbReference type="PRINTS" id="PR01650">
    <property type="entry name" value="SECETRNLCASE"/>
</dbReference>
<feature type="region of interest" description="Disordered" evidence="10">
    <location>
        <begin position="1"/>
        <end position="33"/>
    </location>
</feature>
<sequence>MAENEKLEQTAQTASDKADKAKKDKKSEKKSKPGVFARIGKWLKDMKSELKKVQWPTRKQTVNNTLIVIACVVVVGIFIWLFDLVANKGIGLILSLLG</sequence>
<dbReference type="GO" id="GO:0008320">
    <property type="term" value="F:protein transmembrane transporter activity"/>
    <property type="evidence" value="ECO:0007669"/>
    <property type="project" value="UniProtKB-UniRule"/>
</dbReference>
<keyword evidence="2 9" id="KW-0813">Transport</keyword>
<evidence type="ECO:0000256" key="10">
    <source>
        <dbReference type="SAM" id="MobiDB-lite"/>
    </source>
</evidence>
<dbReference type="InterPro" id="IPR005807">
    <property type="entry name" value="SecE_bac"/>
</dbReference>
<keyword evidence="5 9" id="KW-0653">Protein transport</keyword>
<feature type="compositionally biased region" description="Basic and acidic residues" evidence="10">
    <location>
        <begin position="16"/>
        <end position="31"/>
    </location>
</feature>
<dbReference type="PANTHER" id="PTHR33910:SF1">
    <property type="entry name" value="PROTEIN TRANSLOCASE SUBUNIT SECE"/>
    <property type="match status" value="1"/>
</dbReference>
<dbReference type="Proteomes" id="UP000628736">
    <property type="component" value="Unassembled WGS sequence"/>
</dbReference>
<dbReference type="Gene3D" id="1.20.5.1030">
    <property type="entry name" value="Preprotein translocase secy subunit"/>
    <property type="match status" value="1"/>
</dbReference>
<dbReference type="GO" id="GO:0065002">
    <property type="term" value="P:intracellular protein transmembrane transport"/>
    <property type="evidence" value="ECO:0007669"/>
    <property type="project" value="UniProtKB-UniRule"/>
</dbReference>
<dbReference type="PANTHER" id="PTHR33910">
    <property type="entry name" value="PROTEIN TRANSLOCASE SUBUNIT SECE"/>
    <property type="match status" value="1"/>
</dbReference>
<dbReference type="GO" id="GO:0005886">
    <property type="term" value="C:plasma membrane"/>
    <property type="evidence" value="ECO:0007669"/>
    <property type="project" value="UniProtKB-SubCell"/>
</dbReference>
<keyword evidence="12" id="KW-1185">Reference proteome</keyword>
<proteinExistence type="inferred from homology"/>
<dbReference type="AlphaFoldDB" id="A0A8J6M2J7"/>
<gene>
    <name evidence="9 11" type="primary">secE</name>
    <name evidence="11" type="ORF">H8S11_03785</name>
</gene>
<dbReference type="GO" id="GO:0006605">
    <property type="term" value="P:protein targeting"/>
    <property type="evidence" value="ECO:0007669"/>
    <property type="project" value="UniProtKB-UniRule"/>
</dbReference>
<comment type="caution">
    <text evidence="11">The sequence shown here is derived from an EMBL/GenBank/DDBJ whole genome shotgun (WGS) entry which is preliminary data.</text>
</comment>
<comment type="function">
    <text evidence="9">Essential subunit of the Sec protein translocation channel SecYEG. Clamps together the 2 halves of SecY. May contact the channel plug during translocation.</text>
</comment>
<reference evidence="11" key="1">
    <citation type="submission" date="2020-08" db="EMBL/GenBank/DDBJ databases">
        <title>Genome public.</title>
        <authorList>
            <person name="Liu C."/>
            <person name="Sun Q."/>
        </authorList>
    </citation>
    <scope>NUCLEOTIDE SEQUENCE</scope>
    <source>
        <strain evidence="11">NSJ-23</strain>
    </source>
</reference>
<evidence type="ECO:0000256" key="2">
    <source>
        <dbReference type="ARBA" id="ARBA00022448"/>
    </source>
</evidence>
<evidence type="ECO:0000256" key="4">
    <source>
        <dbReference type="ARBA" id="ARBA00022692"/>
    </source>
</evidence>
<organism evidence="11 12">
    <name type="scientific">Flintibacter hominis</name>
    <dbReference type="NCBI Taxonomy" id="2763048"/>
    <lineage>
        <taxon>Bacteria</taxon>
        <taxon>Bacillati</taxon>
        <taxon>Bacillota</taxon>
        <taxon>Clostridia</taxon>
        <taxon>Eubacteriales</taxon>
        <taxon>Flintibacter</taxon>
    </lineage>
</organism>
<evidence type="ECO:0000256" key="5">
    <source>
        <dbReference type="ARBA" id="ARBA00022927"/>
    </source>
</evidence>
<dbReference type="EMBL" id="JACOPO010000002">
    <property type="protein sequence ID" value="MBC5721940.1"/>
    <property type="molecule type" value="Genomic_DNA"/>
</dbReference>
<evidence type="ECO:0000313" key="11">
    <source>
        <dbReference type="EMBL" id="MBC5721940.1"/>
    </source>
</evidence>
<keyword evidence="3 9" id="KW-1003">Cell membrane</keyword>
<keyword evidence="7 9" id="KW-0811">Translocation</keyword>
<evidence type="ECO:0000256" key="6">
    <source>
        <dbReference type="ARBA" id="ARBA00022989"/>
    </source>
</evidence>
<keyword evidence="6 9" id="KW-1133">Transmembrane helix</keyword>
<dbReference type="HAMAP" id="MF_00422">
    <property type="entry name" value="SecE"/>
    <property type="match status" value="1"/>
</dbReference>
<accession>A0A8J6M2J7</accession>
<dbReference type="InterPro" id="IPR038379">
    <property type="entry name" value="SecE_sf"/>
</dbReference>
<protein>
    <recommendedName>
        <fullName evidence="9">Protein translocase subunit SecE</fullName>
    </recommendedName>
</protein>
<dbReference type="InterPro" id="IPR001901">
    <property type="entry name" value="Translocase_SecE/Sec61-g"/>
</dbReference>
<dbReference type="GO" id="GO:0043952">
    <property type="term" value="P:protein transport by the Sec complex"/>
    <property type="evidence" value="ECO:0007669"/>
    <property type="project" value="UniProtKB-UniRule"/>
</dbReference>
<evidence type="ECO:0000256" key="8">
    <source>
        <dbReference type="ARBA" id="ARBA00023136"/>
    </source>
</evidence>
<evidence type="ECO:0000256" key="9">
    <source>
        <dbReference type="HAMAP-Rule" id="MF_00422"/>
    </source>
</evidence>
<comment type="subcellular location">
    <subcellularLocation>
        <location evidence="9">Cell membrane</location>
        <topology evidence="9">Single-pass membrane protein</topology>
    </subcellularLocation>
    <subcellularLocation>
        <location evidence="1">Membrane</location>
    </subcellularLocation>
</comment>
<dbReference type="Pfam" id="PF00584">
    <property type="entry name" value="SecE"/>
    <property type="match status" value="1"/>
</dbReference>
<dbReference type="NCBIfam" id="TIGR00964">
    <property type="entry name" value="secE_bact"/>
    <property type="match status" value="1"/>
</dbReference>
<evidence type="ECO:0000256" key="7">
    <source>
        <dbReference type="ARBA" id="ARBA00023010"/>
    </source>
</evidence>
<evidence type="ECO:0000313" key="12">
    <source>
        <dbReference type="Proteomes" id="UP000628736"/>
    </source>
</evidence>
<dbReference type="GO" id="GO:0009306">
    <property type="term" value="P:protein secretion"/>
    <property type="evidence" value="ECO:0007669"/>
    <property type="project" value="UniProtKB-UniRule"/>
</dbReference>
<feature type="transmembrane region" description="Helical" evidence="9">
    <location>
        <begin position="61"/>
        <end position="82"/>
    </location>
</feature>
<dbReference type="RefSeq" id="WP_147571063.1">
    <property type="nucleotide sequence ID" value="NZ_JACOPO010000002.1"/>
</dbReference>